<name>A0A5J4RRH6_9ZZZZ</name>
<reference evidence="1" key="1">
    <citation type="submission" date="2019-03" db="EMBL/GenBank/DDBJ databases">
        <title>Single cell metagenomics reveals metabolic interactions within the superorganism composed of flagellate Streblomastix strix and complex community of Bacteroidetes bacteria on its surface.</title>
        <authorList>
            <person name="Treitli S.C."/>
            <person name="Kolisko M."/>
            <person name="Husnik F."/>
            <person name="Keeling P."/>
            <person name="Hampl V."/>
        </authorList>
    </citation>
    <scope>NUCLEOTIDE SEQUENCE</scope>
    <source>
        <strain evidence="1">STM</strain>
    </source>
</reference>
<dbReference type="Gene3D" id="3.90.470.20">
    <property type="entry name" value="4'-phosphopantetheinyl transferase domain"/>
    <property type="match status" value="1"/>
</dbReference>
<comment type="caution">
    <text evidence="1">The sequence shown here is derived from an EMBL/GenBank/DDBJ whole genome shotgun (WGS) entry which is preliminary data.</text>
</comment>
<dbReference type="EMBL" id="SNRY01000879">
    <property type="protein sequence ID" value="KAA6335571.1"/>
    <property type="molecule type" value="Genomic_DNA"/>
</dbReference>
<dbReference type="GO" id="GO:0000287">
    <property type="term" value="F:magnesium ion binding"/>
    <property type="evidence" value="ECO:0007669"/>
    <property type="project" value="InterPro"/>
</dbReference>
<dbReference type="InterPro" id="IPR037143">
    <property type="entry name" value="4-PPantetheinyl_Trfase_dom_sf"/>
</dbReference>
<dbReference type="AlphaFoldDB" id="A0A5J4RRH6"/>
<gene>
    <name evidence="1" type="ORF">EZS27_016204</name>
</gene>
<accession>A0A5J4RRH6</accession>
<proteinExistence type="predicted"/>
<organism evidence="1">
    <name type="scientific">termite gut metagenome</name>
    <dbReference type="NCBI Taxonomy" id="433724"/>
    <lineage>
        <taxon>unclassified sequences</taxon>
        <taxon>metagenomes</taxon>
        <taxon>organismal metagenomes</taxon>
    </lineage>
</organism>
<sequence>MPLFLKHVEDKYQWGIWKISESVEELLYLLPRRKEHEKEIQHFAAVHRRLEWLSVRVLFYNLLGEDKKIMYYSTGKPYFSDYSHHISISHTHNYVTVIFSRTAEVSIDIEQYGERIRRVAHKYIRNDEQLSIYFNNDIWSLLLHWSAKEVIFKCIDTNAVDFRKHLRIYPFQIQEQGTFQAKEYRTVKQQNFLIHYIIHPEFVMTWQMTESIRDLLNL</sequence>
<protein>
    <submittedName>
        <fullName evidence="1">Uncharacterized protein</fullName>
    </submittedName>
</protein>
<evidence type="ECO:0000313" key="1">
    <source>
        <dbReference type="EMBL" id="KAA6335571.1"/>
    </source>
</evidence>
<dbReference type="SUPFAM" id="SSF56214">
    <property type="entry name" value="4'-phosphopantetheinyl transferase"/>
    <property type="match status" value="2"/>
</dbReference>
<dbReference type="GO" id="GO:0008897">
    <property type="term" value="F:holo-[acyl-carrier-protein] synthase activity"/>
    <property type="evidence" value="ECO:0007669"/>
    <property type="project" value="InterPro"/>
</dbReference>